<feature type="region of interest" description="Disordered" evidence="2">
    <location>
        <begin position="344"/>
        <end position="422"/>
    </location>
</feature>
<dbReference type="PROSITE" id="PS50102">
    <property type="entry name" value="RRM"/>
    <property type="match status" value="1"/>
</dbReference>
<proteinExistence type="predicted"/>
<feature type="compositionally biased region" description="Low complexity" evidence="2">
    <location>
        <begin position="377"/>
        <end position="417"/>
    </location>
</feature>
<feature type="region of interest" description="Disordered" evidence="2">
    <location>
        <begin position="103"/>
        <end position="125"/>
    </location>
</feature>
<dbReference type="RefSeq" id="XP_001731244.1">
    <property type="nucleotide sequence ID" value="XM_001731192.1"/>
</dbReference>
<dbReference type="STRING" id="425265.A8PXF1"/>
<feature type="compositionally biased region" description="Polar residues" evidence="2">
    <location>
        <begin position="349"/>
        <end position="359"/>
    </location>
</feature>
<dbReference type="OrthoDB" id="446113at2759"/>
<evidence type="ECO:0000313" key="4">
    <source>
        <dbReference type="EMBL" id="EDP44030.1"/>
    </source>
</evidence>
<dbReference type="Pfam" id="PF00076">
    <property type="entry name" value="RRM_1"/>
    <property type="match status" value="1"/>
</dbReference>
<dbReference type="InterPro" id="IPR035979">
    <property type="entry name" value="RBD_domain_sf"/>
</dbReference>
<dbReference type="KEGG" id="mgl:MGL_1427"/>
<keyword evidence="1" id="KW-0694">RNA-binding</keyword>
<gene>
    <name evidence="4" type="ORF">MGL_1427</name>
</gene>
<evidence type="ECO:0000313" key="5">
    <source>
        <dbReference type="Proteomes" id="UP000008837"/>
    </source>
</evidence>
<accession>A8PXF1</accession>
<name>A8PXF1_MALGO</name>
<evidence type="ECO:0000256" key="1">
    <source>
        <dbReference type="PROSITE-ProRule" id="PRU00176"/>
    </source>
</evidence>
<dbReference type="InterPro" id="IPR012677">
    <property type="entry name" value="Nucleotide-bd_a/b_plait_sf"/>
</dbReference>
<dbReference type="GO" id="GO:0003723">
    <property type="term" value="F:RNA binding"/>
    <property type="evidence" value="ECO:0007669"/>
    <property type="project" value="UniProtKB-UniRule"/>
</dbReference>
<dbReference type="Proteomes" id="UP000008837">
    <property type="component" value="Unassembled WGS sequence"/>
</dbReference>
<evidence type="ECO:0000259" key="3">
    <source>
        <dbReference type="PROSITE" id="PS50102"/>
    </source>
</evidence>
<dbReference type="GO" id="GO:0005634">
    <property type="term" value="C:nucleus"/>
    <property type="evidence" value="ECO:0007669"/>
    <property type="project" value="TreeGrafter"/>
</dbReference>
<dbReference type="InterPro" id="IPR000504">
    <property type="entry name" value="RRM_dom"/>
</dbReference>
<dbReference type="GeneID" id="5855551"/>
<evidence type="ECO:0000256" key="2">
    <source>
        <dbReference type="SAM" id="MobiDB-lite"/>
    </source>
</evidence>
<organism evidence="4 5">
    <name type="scientific">Malassezia globosa (strain ATCC MYA-4612 / CBS 7966)</name>
    <name type="common">Dandruff-associated fungus</name>
    <dbReference type="NCBI Taxonomy" id="425265"/>
    <lineage>
        <taxon>Eukaryota</taxon>
        <taxon>Fungi</taxon>
        <taxon>Dikarya</taxon>
        <taxon>Basidiomycota</taxon>
        <taxon>Ustilaginomycotina</taxon>
        <taxon>Malasseziomycetes</taxon>
        <taxon>Malasseziales</taxon>
        <taxon>Malasseziaceae</taxon>
        <taxon>Malassezia</taxon>
    </lineage>
</organism>
<dbReference type="VEuPathDB" id="FungiDB:MGL_1427"/>
<keyword evidence="5" id="KW-1185">Reference proteome</keyword>
<dbReference type="SMART" id="SM00360">
    <property type="entry name" value="RRM"/>
    <property type="match status" value="2"/>
</dbReference>
<feature type="domain" description="RRM" evidence="3">
    <location>
        <begin position="466"/>
        <end position="539"/>
    </location>
</feature>
<protein>
    <recommendedName>
        <fullName evidence="3">RRM domain-containing protein</fullName>
    </recommendedName>
</protein>
<sequence length="564" mass="61115">MRRSQALNCGDVFKVDTQESGLVSMTSIAPSLPPNHRDTCFSNSLSSDEKNIWDLCDSSFFDNACRFEARDPWASAGASKIAVGSLPKAFDTSWLSDLMSQVKLPSAPPSTDGEVGHESDSSSPIPQALWQQLASPFQSPKATTSKINPAKDWFARDAVNITKAPTFSPYNYNGDALGIYPRHPASTGILKSSYSPHVLSSVIVRGLEVHVTEEDLVLHFTRPPSWPDDHPMKRMHTHVQSMAGSTGQLPTQPAPFKVYSARIIHESPHRIGRVFGFVRLISKEECDRALVELQHTHLIPKRPPHFPLRLCLGLAAAPPATEYQRRGNAKAQKRWHESMFAYSERNRARSASTMSSPSKRPTDVFGSRNPARLASTPAPIRSESASSPSSRSTTASTSISASTSTSMSSSSMTSSTPNQAFSSEGVPTVLTFVSEFTKESDSKEQPHLASALTKAHASSALDPTNTTVFVGSLFSLATENTLRTLFAPYGPIQSINIPRGQDCGFVQFASKQDAARAIAEMQGFQIVGGGALRLSWGRSVGEKAAARAAIRAGLRWVEDSTIVP</sequence>
<dbReference type="PANTHER" id="PTHR23140">
    <property type="entry name" value="RNA PROCESSING PROTEIN LD23810P"/>
    <property type="match status" value="1"/>
</dbReference>
<comment type="caution">
    <text evidence="4">The sequence shown here is derived from an EMBL/GenBank/DDBJ whole genome shotgun (WGS) entry which is preliminary data.</text>
</comment>
<dbReference type="EMBL" id="AAYY01000004">
    <property type="protein sequence ID" value="EDP44030.1"/>
    <property type="molecule type" value="Genomic_DNA"/>
</dbReference>
<dbReference type="Gene3D" id="3.30.70.330">
    <property type="match status" value="2"/>
</dbReference>
<reference evidence="4 5" key="1">
    <citation type="journal article" date="2007" name="Proc. Natl. Acad. Sci. U.S.A.">
        <title>Dandruff-associated Malassezia genomes reveal convergent and divergent virulence traits shared with plant and human fungal pathogens.</title>
        <authorList>
            <person name="Xu J."/>
            <person name="Saunders C.W."/>
            <person name="Hu P."/>
            <person name="Grant R.A."/>
            <person name="Boekhout T."/>
            <person name="Kuramae E.E."/>
            <person name="Kronstad J.W."/>
            <person name="Deangelis Y.M."/>
            <person name="Reeder N.L."/>
            <person name="Johnstone K.R."/>
            <person name="Leland M."/>
            <person name="Fieno A.M."/>
            <person name="Begley W.M."/>
            <person name="Sun Y."/>
            <person name="Lacey M.P."/>
            <person name="Chaudhary T."/>
            <person name="Keough T."/>
            <person name="Chu L."/>
            <person name="Sears R."/>
            <person name="Yuan B."/>
            <person name="Dawson T.L.Jr."/>
        </authorList>
    </citation>
    <scope>NUCLEOTIDE SEQUENCE [LARGE SCALE GENOMIC DNA]</scope>
    <source>
        <strain evidence="5">ATCC MYA-4612 / CBS 7966</strain>
    </source>
</reference>
<dbReference type="PANTHER" id="PTHR23140:SF4">
    <property type="entry name" value="PROTEIN CBR-NRD-1"/>
    <property type="match status" value="1"/>
</dbReference>
<dbReference type="SUPFAM" id="SSF54928">
    <property type="entry name" value="RNA-binding domain, RBD"/>
    <property type="match status" value="2"/>
</dbReference>
<dbReference type="AlphaFoldDB" id="A8PXF1"/>
<dbReference type="InterPro" id="IPR051485">
    <property type="entry name" value="SR-CTD_assoc_factor"/>
</dbReference>
<dbReference type="InParanoid" id="A8PXF1"/>